<keyword evidence="1" id="KW-0472">Membrane</keyword>
<gene>
    <name evidence="2" type="ORF">JBF12_48560</name>
</gene>
<name>A0ABS0RT81_9ACTN</name>
<sequence>FWQNIVGRLLLGGVPGTDLVYRLSAEEGTRRDLESVVSLMSPASQLKSLAMPELWIGAAVGVVFIVLAIRLRKRAGEI</sequence>
<evidence type="ECO:0000256" key="1">
    <source>
        <dbReference type="SAM" id="Phobius"/>
    </source>
</evidence>
<evidence type="ECO:0000313" key="3">
    <source>
        <dbReference type="Proteomes" id="UP000638849"/>
    </source>
</evidence>
<dbReference type="EMBL" id="JAEEAQ010001757">
    <property type="protein sequence ID" value="MBI0320674.1"/>
    <property type="molecule type" value="Genomic_DNA"/>
</dbReference>
<dbReference type="Proteomes" id="UP000638849">
    <property type="component" value="Unassembled WGS sequence"/>
</dbReference>
<keyword evidence="3" id="KW-1185">Reference proteome</keyword>
<organism evidence="2 3">
    <name type="scientific">Streptomyces javensis</name>
    <dbReference type="NCBI Taxonomy" id="114698"/>
    <lineage>
        <taxon>Bacteria</taxon>
        <taxon>Bacillati</taxon>
        <taxon>Actinomycetota</taxon>
        <taxon>Actinomycetes</taxon>
        <taxon>Kitasatosporales</taxon>
        <taxon>Streptomycetaceae</taxon>
        <taxon>Streptomyces</taxon>
        <taxon>Streptomyces violaceusniger group</taxon>
    </lineage>
</organism>
<comment type="caution">
    <text evidence="2">The sequence shown here is derived from an EMBL/GenBank/DDBJ whole genome shotgun (WGS) entry which is preliminary data.</text>
</comment>
<evidence type="ECO:0000313" key="2">
    <source>
        <dbReference type="EMBL" id="MBI0320674.1"/>
    </source>
</evidence>
<keyword evidence="1" id="KW-0812">Transmembrane</keyword>
<keyword evidence="1" id="KW-1133">Transmembrane helix</keyword>
<accession>A0ABS0RT81</accession>
<feature type="transmembrane region" description="Helical" evidence="1">
    <location>
        <begin position="54"/>
        <end position="71"/>
    </location>
</feature>
<feature type="non-terminal residue" evidence="2">
    <location>
        <position position="1"/>
    </location>
</feature>
<evidence type="ECO:0008006" key="4">
    <source>
        <dbReference type="Google" id="ProtNLM"/>
    </source>
</evidence>
<reference evidence="2 3" key="1">
    <citation type="submission" date="2020-12" db="EMBL/GenBank/DDBJ databases">
        <authorList>
            <person name="Kusuma A.B."/>
            <person name="Nouioui I."/>
            <person name="Goodfellow M."/>
        </authorList>
    </citation>
    <scope>NUCLEOTIDE SEQUENCE [LARGE SCALE GENOMIC DNA]</scope>
    <source>
        <strain evidence="2 3">DSM 41764</strain>
    </source>
</reference>
<protein>
    <recommendedName>
        <fullName evidence="4">ABC transporter permease</fullName>
    </recommendedName>
</protein>
<proteinExistence type="predicted"/>